<dbReference type="GO" id="GO:0046872">
    <property type="term" value="F:metal ion binding"/>
    <property type="evidence" value="ECO:0007669"/>
    <property type="project" value="InterPro"/>
</dbReference>
<dbReference type="GO" id="GO:0005737">
    <property type="term" value="C:cytoplasm"/>
    <property type="evidence" value="ECO:0007669"/>
    <property type="project" value="TreeGrafter"/>
</dbReference>
<dbReference type="PANTHER" id="PTHR43668:SF2">
    <property type="entry name" value="ALLANTOINASE"/>
    <property type="match status" value="1"/>
</dbReference>
<keyword evidence="2" id="KW-0665">Pyrimidine biosynthesis</keyword>
<organism evidence="5">
    <name type="scientific">marine sediment metagenome</name>
    <dbReference type="NCBI Taxonomy" id="412755"/>
    <lineage>
        <taxon>unclassified sequences</taxon>
        <taxon>metagenomes</taxon>
        <taxon>ecological metagenomes</taxon>
    </lineage>
</organism>
<dbReference type="GO" id="GO:0004038">
    <property type="term" value="F:allantoinase activity"/>
    <property type="evidence" value="ECO:0007669"/>
    <property type="project" value="TreeGrafter"/>
</dbReference>
<feature type="domain" description="Dihydroorotase catalytic" evidence="4">
    <location>
        <begin position="52"/>
        <end position="235"/>
    </location>
</feature>
<reference evidence="5" key="1">
    <citation type="journal article" date="2015" name="Nature">
        <title>Complex archaea that bridge the gap between prokaryotes and eukaryotes.</title>
        <authorList>
            <person name="Spang A."/>
            <person name="Saw J.H."/>
            <person name="Jorgensen S.L."/>
            <person name="Zaremba-Niedzwiedzka K."/>
            <person name="Martijn J."/>
            <person name="Lind A.E."/>
            <person name="van Eijk R."/>
            <person name="Schleper C."/>
            <person name="Guy L."/>
            <person name="Ettema T.J."/>
        </authorList>
    </citation>
    <scope>NUCLEOTIDE SEQUENCE</scope>
</reference>
<dbReference type="InterPro" id="IPR032466">
    <property type="entry name" value="Metal_Hydrolase"/>
</dbReference>
<proteinExistence type="predicted"/>
<dbReference type="AlphaFoldDB" id="A0A0F9QD54"/>
<dbReference type="SUPFAM" id="SSF51556">
    <property type="entry name" value="Metallo-dependent hydrolases"/>
    <property type="match status" value="1"/>
</dbReference>
<dbReference type="Pfam" id="PF12890">
    <property type="entry name" value="DHOase"/>
    <property type="match status" value="1"/>
</dbReference>
<dbReference type="GO" id="GO:0006145">
    <property type="term" value="P:purine nucleobase catabolic process"/>
    <property type="evidence" value="ECO:0007669"/>
    <property type="project" value="TreeGrafter"/>
</dbReference>
<dbReference type="SUPFAM" id="SSF51338">
    <property type="entry name" value="Composite domain of metallo-dependent hydrolases"/>
    <property type="match status" value="1"/>
</dbReference>
<dbReference type="Pfam" id="PF07969">
    <property type="entry name" value="Amidohydro_3"/>
    <property type="match status" value="1"/>
</dbReference>
<evidence type="ECO:0000259" key="3">
    <source>
        <dbReference type="Pfam" id="PF07969"/>
    </source>
</evidence>
<keyword evidence="1" id="KW-0862">Zinc</keyword>
<dbReference type="InterPro" id="IPR011059">
    <property type="entry name" value="Metal-dep_hydrolase_composite"/>
</dbReference>
<dbReference type="CDD" id="cd01317">
    <property type="entry name" value="DHOase_IIa"/>
    <property type="match status" value="1"/>
</dbReference>
<dbReference type="Gene3D" id="3.20.20.140">
    <property type="entry name" value="Metal-dependent hydrolases"/>
    <property type="match status" value="1"/>
</dbReference>
<dbReference type="NCBIfam" id="TIGR00857">
    <property type="entry name" value="pyrC_multi"/>
    <property type="match status" value="1"/>
</dbReference>
<dbReference type="InterPro" id="IPR050138">
    <property type="entry name" value="DHOase/Allantoinase_Hydrolase"/>
</dbReference>
<name>A0A0F9QD54_9ZZZZ</name>
<sequence>MNLHIKNGRVIDPANQLDAQHDIFIRDGKIISISTYLDGFIADQTIDASGLIVCPGLVDLNARLREPGQEHTATIESETCAAVAGGITSLCIPPDTDPVIDTPAVVELIEDRAKKSGRAMVYTIGALTQKLQGELLTEMAALKKAGCIGVSNGLSPIKNSLILRRAMEYAATLDLTLFINAVDPWLQGNGCVHEGAISARLGLTGIPETAETVAVARDLLLIELTGVRAHFHNISCGKTVQLIKDAQNKGLAVTADVSAHHLHLSEHDIGNYDTLSHVMPPLRSIRDREQLQQGLREGIICAISSHHQPLDNDAKLGPFAETMPGISGLETLLALTMKLVDDEEITLNHAIASLTSHPADILGIKAGQLKVGVQADICIFNPNIYDECQPSTFVSAGKNSPFSGWLFNNKVSHTIFNGKLVFEQDKIDRITV</sequence>
<dbReference type="EMBL" id="LAZR01002074">
    <property type="protein sequence ID" value="KKN34957.1"/>
    <property type="molecule type" value="Genomic_DNA"/>
</dbReference>
<evidence type="ECO:0000256" key="2">
    <source>
        <dbReference type="ARBA" id="ARBA00022975"/>
    </source>
</evidence>
<feature type="domain" description="Amidohydrolase 3" evidence="3">
    <location>
        <begin position="312"/>
        <end position="422"/>
    </location>
</feature>
<evidence type="ECO:0000259" key="4">
    <source>
        <dbReference type="Pfam" id="PF12890"/>
    </source>
</evidence>
<dbReference type="Gene3D" id="2.30.40.10">
    <property type="entry name" value="Urease, subunit C, domain 1"/>
    <property type="match status" value="1"/>
</dbReference>
<protein>
    <submittedName>
        <fullName evidence="5">Uncharacterized protein</fullName>
    </submittedName>
</protein>
<dbReference type="InterPro" id="IPR024403">
    <property type="entry name" value="DHOase_cat"/>
</dbReference>
<dbReference type="InterPro" id="IPR013108">
    <property type="entry name" value="Amidohydro_3"/>
</dbReference>
<gene>
    <name evidence="5" type="ORF">LCGC14_0788480</name>
</gene>
<dbReference type="NCBIfam" id="NF005791">
    <property type="entry name" value="PRK07627.1"/>
    <property type="match status" value="1"/>
</dbReference>
<evidence type="ECO:0000256" key="1">
    <source>
        <dbReference type="ARBA" id="ARBA00022833"/>
    </source>
</evidence>
<dbReference type="PANTHER" id="PTHR43668">
    <property type="entry name" value="ALLANTOINASE"/>
    <property type="match status" value="1"/>
</dbReference>
<accession>A0A0F9QD54</accession>
<dbReference type="GO" id="GO:0004151">
    <property type="term" value="F:dihydroorotase activity"/>
    <property type="evidence" value="ECO:0007669"/>
    <property type="project" value="InterPro"/>
</dbReference>
<comment type="caution">
    <text evidence="5">The sequence shown here is derived from an EMBL/GenBank/DDBJ whole genome shotgun (WGS) entry which is preliminary data.</text>
</comment>
<evidence type="ECO:0000313" key="5">
    <source>
        <dbReference type="EMBL" id="KKN34957.1"/>
    </source>
</evidence>
<dbReference type="GO" id="GO:0006221">
    <property type="term" value="P:pyrimidine nucleotide biosynthetic process"/>
    <property type="evidence" value="ECO:0007669"/>
    <property type="project" value="UniProtKB-KW"/>
</dbReference>
<dbReference type="InterPro" id="IPR004722">
    <property type="entry name" value="DHOase"/>
</dbReference>